<evidence type="ECO:0000313" key="5">
    <source>
        <dbReference type="EMBL" id="SPD73020.1"/>
    </source>
</evidence>
<keyword evidence="3" id="KW-0560">Oxidoreductase</keyword>
<keyword evidence="2" id="KW-0288">FMN</keyword>
<dbReference type="InterPro" id="IPR050627">
    <property type="entry name" value="Nitroreductase/BluB"/>
</dbReference>
<dbReference type="Gene3D" id="3.40.109.10">
    <property type="entry name" value="NADH Oxidase"/>
    <property type="match status" value="1"/>
</dbReference>
<evidence type="ECO:0000259" key="4">
    <source>
        <dbReference type="Pfam" id="PF00881"/>
    </source>
</evidence>
<evidence type="ECO:0000256" key="1">
    <source>
        <dbReference type="ARBA" id="ARBA00022630"/>
    </source>
</evidence>
<dbReference type="InterPro" id="IPR029479">
    <property type="entry name" value="Nitroreductase"/>
</dbReference>
<keyword evidence="1" id="KW-0285">Flavoprotein</keyword>
<dbReference type="GO" id="GO:0016491">
    <property type="term" value="F:oxidoreductase activity"/>
    <property type="evidence" value="ECO:0007669"/>
    <property type="project" value="UniProtKB-KW"/>
</dbReference>
<evidence type="ECO:0000256" key="2">
    <source>
        <dbReference type="ARBA" id="ARBA00022643"/>
    </source>
</evidence>
<accession>A0A445MU68</accession>
<name>A0A445MU68_9BACT</name>
<dbReference type="EMBL" id="OJIN01000073">
    <property type="protein sequence ID" value="SPD73020.1"/>
    <property type="molecule type" value="Genomic_DNA"/>
</dbReference>
<organism evidence="5">
    <name type="scientific">uncultured Desulfobacterium sp</name>
    <dbReference type="NCBI Taxonomy" id="201089"/>
    <lineage>
        <taxon>Bacteria</taxon>
        <taxon>Pseudomonadati</taxon>
        <taxon>Thermodesulfobacteriota</taxon>
        <taxon>Desulfobacteria</taxon>
        <taxon>Desulfobacterales</taxon>
        <taxon>Desulfobacteriaceae</taxon>
        <taxon>Desulfobacterium</taxon>
        <taxon>environmental samples</taxon>
    </lineage>
</organism>
<dbReference type="PANTHER" id="PTHR23026">
    <property type="entry name" value="NADPH NITROREDUCTASE"/>
    <property type="match status" value="1"/>
</dbReference>
<protein>
    <submittedName>
        <fullName evidence="5">Nitroreductase</fullName>
    </submittedName>
</protein>
<evidence type="ECO:0000256" key="3">
    <source>
        <dbReference type="ARBA" id="ARBA00023002"/>
    </source>
</evidence>
<feature type="domain" description="Nitroreductase" evidence="4">
    <location>
        <begin position="12"/>
        <end position="190"/>
    </location>
</feature>
<dbReference type="SUPFAM" id="SSF55469">
    <property type="entry name" value="FMN-dependent nitroreductase-like"/>
    <property type="match status" value="1"/>
</dbReference>
<proteinExistence type="predicted"/>
<gene>
    <name evidence="5" type="ORF">PITCH_A1640030</name>
</gene>
<sequence length="211" mass="24082">MDRIISFDELVNKRRSIRKYKTDTPPEQWIEMMILSAAMVPSPSNTQPVRFLKVNSSGIRDRLHENMALGRQRLFDTLEERNGPKRLKNWITSYYRFSEFMFNAPLLFAAGTLKATTGFSRKLFEAGLIERYDRKDLDITIGLALQAFILKGEELGLGSCILTAPLVFISNVENILGIGDLDIRCLITVGFPDETPGPIQRKTVYEVYRTV</sequence>
<dbReference type="PANTHER" id="PTHR23026:SF90">
    <property type="entry name" value="IODOTYROSINE DEIODINASE 1"/>
    <property type="match status" value="1"/>
</dbReference>
<dbReference type="InterPro" id="IPR000415">
    <property type="entry name" value="Nitroreductase-like"/>
</dbReference>
<dbReference type="AlphaFoldDB" id="A0A445MU68"/>
<dbReference type="Pfam" id="PF00881">
    <property type="entry name" value="Nitroreductase"/>
    <property type="match status" value="1"/>
</dbReference>
<reference evidence="5" key="1">
    <citation type="submission" date="2018-01" db="EMBL/GenBank/DDBJ databases">
        <authorList>
            <person name="Regsiter A."/>
            <person name="William W."/>
        </authorList>
    </citation>
    <scope>NUCLEOTIDE SEQUENCE</scope>
    <source>
        <strain evidence="5">TRIP AH-1</strain>
    </source>
</reference>